<dbReference type="InterPro" id="IPR000195">
    <property type="entry name" value="Rab-GAP-TBC_dom"/>
</dbReference>
<sequence>MQVLQQDSANPPLVDEYGFYRGPKHTVGGSSNSVSIEPEVAAPSPRHLRRALTLLTVTRSAPPQATNQHQTLPLESPASVQSTPLRSKSTFHLAAPAANAFSGGGGSMSLISASFMKGRTASMAPTTSETKSRCSVPAAALERERMWLKLLDSGVDLKKGACRKQVKRLCRDGAPASLRGQIWTRLILGGVTREADLFDHLMNKQRQIGDTLEIFDVIERDVVTHLRGILRCYALYNPALGYTQGMGFIVGMLLMQIPCPEDVFWVLVGMIDGICKGFYEADLRRVRLDAKVFDLLVRNMDPKLFKHLEANQVDGMMFIPQWFLTLFTSSLPWASVLRIWDMFFCEGSKALFRMSLAIVVSNRDHLLRCPSTSEILTFILHLPAGDPKFHPEMLSKFMMRVRLRTRNLEKLRKHVEETACIK</sequence>
<dbReference type="InterPro" id="IPR035969">
    <property type="entry name" value="Rab-GAP_TBC_sf"/>
</dbReference>
<dbReference type="Gene3D" id="1.10.472.80">
    <property type="entry name" value="Ypt/Rab-GAP domain of gyp1p, domain 3"/>
    <property type="match status" value="1"/>
</dbReference>
<proteinExistence type="predicted"/>
<dbReference type="SUPFAM" id="SSF47923">
    <property type="entry name" value="Ypt/Rab-GAP domain of gyp1p"/>
    <property type="match status" value="2"/>
</dbReference>
<dbReference type="GO" id="GO:0005096">
    <property type="term" value="F:GTPase activator activity"/>
    <property type="evidence" value="ECO:0007669"/>
    <property type="project" value="TreeGrafter"/>
</dbReference>
<dbReference type="PANTHER" id="PTHR47219:SF9">
    <property type="entry name" value="GTPASE ACTIVATING PROTEIN AND CENTROSOME-ASSOCIATED, ISOFORM B"/>
    <property type="match status" value="1"/>
</dbReference>
<name>A0A507FLJ9_9FUNG</name>
<evidence type="ECO:0000256" key="1">
    <source>
        <dbReference type="SAM" id="MobiDB-lite"/>
    </source>
</evidence>
<evidence type="ECO:0000259" key="2">
    <source>
        <dbReference type="PROSITE" id="PS50086"/>
    </source>
</evidence>
<evidence type="ECO:0000313" key="3">
    <source>
        <dbReference type="EMBL" id="TPX77194.1"/>
    </source>
</evidence>
<dbReference type="STRING" id="246404.A0A507FLJ9"/>
<gene>
    <name evidence="3" type="ORF">CcCBS67573_g01552</name>
</gene>
<feature type="region of interest" description="Disordered" evidence="1">
    <location>
        <begin position="63"/>
        <end position="85"/>
    </location>
</feature>
<dbReference type="Pfam" id="PF00566">
    <property type="entry name" value="RabGAP-TBC"/>
    <property type="match status" value="1"/>
</dbReference>
<dbReference type="SMART" id="SM00164">
    <property type="entry name" value="TBC"/>
    <property type="match status" value="1"/>
</dbReference>
<dbReference type="PANTHER" id="PTHR47219">
    <property type="entry name" value="RAB GTPASE-ACTIVATING PROTEIN 1-LIKE"/>
    <property type="match status" value="1"/>
</dbReference>
<feature type="region of interest" description="Disordered" evidence="1">
    <location>
        <begin position="1"/>
        <end position="43"/>
    </location>
</feature>
<protein>
    <recommendedName>
        <fullName evidence="2">Rab-GAP TBC domain-containing protein</fullName>
    </recommendedName>
</protein>
<organism evidence="3 4">
    <name type="scientific">Chytriomyces confervae</name>
    <dbReference type="NCBI Taxonomy" id="246404"/>
    <lineage>
        <taxon>Eukaryota</taxon>
        <taxon>Fungi</taxon>
        <taxon>Fungi incertae sedis</taxon>
        <taxon>Chytridiomycota</taxon>
        <taxon>Chytridiomycota incertae sedis</taxon>
        <taxon>Chytridiomycetes</taxon>
        <taxon>Chytridiales</taxon>
        <taxon>Chytriomycetaceae</taxon>
        <taxon>Chytriomyces</taxon>
    </lineage>
</organism>
<dbReference type="AlphaFoldDB" id="A0A507FLJ9"/>
<comment type="caution">
    <text evidence="3">The sequence shown here is derived from an EMBL/GenBank/DDBJ whole genome shotgun (WGS) entry which is preliminary data.</text>
</comment>
<dbReference type="InterPro" id="IPR050302">
    <property type="entry name" value="Rab_GAP_TBC_domain"/>
</dbReference>
<accession>A0A507FLJ9</accession>
<dbReference type="Proteomes" id="UP000320333">
    <property type="component" value="Unassembled WGS sequence"/>
</dbReference>
<dbReference type="GO" id="GO:0031267">
    <property type="term" value="F:small GTPase binding"/>
    <property type="evidence" value="ECO:0007669"/>
    <property type="project" value="TreeGrafter"/>
</dbReference>
<reference evidence="3 4" key="1">
    <citation type="journal article" date="2019" name="Sci. Rep.">
        <title>Comparative genomics of chytrid fungi reveal insights into the obligate biotrophic and pathogenic lifestyle of Synchytrium endobioticum.</title>
        <authorList>
            <person name="van de Vossenberg B.T.L.H."/>
            <person name="Warris S."/>
            <person name="Nguyen H.D.T."/>
            <person name="van Gent-Pelzer M.P.E."/>
            <person name="Joly D.L."/>
            <person name="van de Geest H.C."/>
            <person name="Bonants P.J.M."/>
            <person name="Smith D.S."/>
            <person name="Levesque C.A."/>
            <person name="van der Lee T.A.J."/>
        </authorList>
    </citation>
    <scope>NUCLEOTIDE SEQUENCE [LARGE SCALE GENOMIC DNA]</scope>
    <source>
        <strain evidence="3 4">CBS 675.73</strain>
    </source>
</reference>
<dbReference type="EMBL" id="QEAP01000026">
    <property type="protein sequence ID" value="TPX77194.1"/>
    <property type="molecule type" value="Genomic_DNA"/>
</dbReference>
<evidence type="ECO:0000313" key="4">
    <source>
        <dbReference type="Proteomes" id="UP000320333"/>
    </source>
</evidence>
<dbReference type="Gene3D" id="1.10.8.270">
    <property type="entry name" value="putative rabgap domain of human tbc1 domain family member 14 like domains"/>
    <property type="match status" value="1"/>
</dbReference>
<dbReference type="PROSITE" id="PS50086">
    <property type="entry name" value="TBC_RABGAP"/>
    <property type="match status" value="1"/>
</dbReference>
<dbReference type="OrthoDB" id="159449at2759"/>
<keyword evidence="4" id="KW-1185">Reference proteome</keyword>
<feature type="domain" description="Rab-GAP TBC" evidence="2">
    <location>
        <begin position="173"/>
        <end position="347"/>
    </location>
</feature>